<sequence>MSRSFLYIHVPKCGGTSFGAALRLAYWPSQATIDIDRTRRLAQALAPEATGTELILADYAQRRVELAQMLDRRVRCISAHVRFSDTVLSTLDPARACVTLLRDPVARFLSHYAYVQRHHPDPSRAGTLDAFLGTEAAQRFGSQYLFYFAETYQHHSADVAGDTQRACRALERFSLVGFLEEGAAFRRALQRLAGRPLVPLSRNRRPDPAPELPAALRARVEAVCAPDLDIYHHIRSAATAGFYQGGV</sequence>
<keyword evidence="10" id="KW-1185">Reference proteome</keyword>
<dbReference type="InterPro" id="IPR009729">
    <property type="entry name" value="Gal-3-0_sulfotransfrase"/>
</dbReference>
<gene>
    <name evidence="9" type="ORF">VSX56_13875</name>
</gene>
<evidence type="ECO:0000256" key="7">
    <source>
        <dbReference type="ARBA" id="ARBA00023136"/>
    </source>
</evidence>
<evidence type="ECO:0000256" key="5">
    <source>
        <dbReference type="ARBA" id="ARBA00022989"/>
    </source>
</evidence>
<keyword evidence="6" id="KW-0333">Golgi apparatus</keyword>
<evidence type="ECO:0000313" key="9">
    <source>
        <dbReference type="EMBL" id="MER5172861.1"/>
    </source>
</evidence>
<keyword evidence="2" id="KW-0808">Transferase</keyword>
<protein>
    <submittedName>
        <fullName evidence="9">Sulfotransferase family 2 domain-containing protein</fullName>
    </submittedName>
</protein>
<keyword evidence="7" id="KW-0472">Membrane</keyword>
<evidence type="ECO:0000256" key="3">
    <source>
        <dbReference type="ARBA" id="ARBA00022692"/>
    </source>
</evidence>
<proteinExistence type="predicted"/>
<comment type="caution">
    <text evidence="9">The sequence shown here is derived from an EMBL/GenBank/DDBJ whole genome shotgun (WGS) entry which is preliminary data.</text>
</comment>
<comment type="subcellular location">
    <subcellularLocation>
        <location evidence="1">Golgi apparatus membrane</location>
        <topology evidence="1">Single-pass type II membrane protein</topology>
    </subcellularLocation>
</comment>
<keyword evidence="4" id="KW-0735">Signal-anchor</keyword>
<keyword evidence="5" id="KW-1133">Transmembrane helix</keyword>
<dbReference type="Pfam" id="PF06990">
    <property type="entry name" value="Gal-3-0_sulfotr"/>
    <property type="match status" value="1"/>
</dbReference>
<dbReference type="Proteomes" id="UP001438953">
    <property type="component" value="Unassembled WGS sequence"/>
</dbReference>
<evidence type="ECO:0000256" key="1">
    <source>
        <dbReference type="ARBA" id="ARBA00004323"/>
    </source>
</evidence>
<evidence type="ECO:0000256" key="6">
    <source>
        <dbReference type="ARBA" id="ARBA00023034"/>
    </source>
</evidence>
<dbReference type="Gene3D" id="3.40.50.300">
    <property type="entry name" value="P-loop containing nucleotide triphosphate hydrolases"/>
    <property type="match status" value="1"/>
</dbReference>
<evidence type="ECO:0000256" key="2">
    <source>
        <dbReference type="ARBA" id="ARBA00022679"/>
    </source>
</evidence>
<keyword evidence="3" id="KW-0812">Transmembrane</keyword>
<dbReference type="EMBL" id="JAYWLC010000012">
    <property type="protein sequence ID" value="MER5172861.1"/>
    <property type="molecule type" value="Genomic_DNA"/>
</dbReference>
<organism evidence="9 10">
    <name type="scientific">Thioclava kandeliae</name>
    <dbReference type="NCBI Taxonomy" id="3070818"/>
    <lineage>
        <taxon>Bacteria</taxon>
        <taxon>Pseudomonadati</taxon>
        <taxon>Pseudomonadota</taxon>
        <taxon>Alphaproteobacteria</taxon>
        <taxon>Rhodobacterales</taxon>
        <taxon>Paracoccaceae</taxon>
        <taxon>Thioclava</taxon>
    </lineage>
</organism>
<reference evidence="9 10" key="2">
    <citation type="submission" date="2024-06" db="EMBL/GenBank/DDBJ databases">
        <title>Thioclava kandeliae sp. nov. from a rhizosphere soil sample of Kandelia candel in a mangrove.</title>
        <authorList>
            <person name="Mu T."/>
        </authorList>
    </citation>
    <scope>NUCLEOTIDE SEQUENCE [LARGE SCALE GENOMIC DNA]</scope>
    <source>
        <strain evidence="9 10">CPCC 100088</strain>
    </source>
</reference>
<dbReference type="InterPro" id="IPR027417">
    <property type="entry name" value="P-loop_NTPase"/>
</dbReference>
<accession>A0ABV1SJV6</accession>
<dbReference type="RefSeq" id="WP_339115293.1">
    <property type="nucleotide sequence ID" value="NZ_JAYWLC010000012.1"/>
</dbReference>
<dbReference type="SUPFAM" id="SSF52540">
    <property type="entry name" value="P-loop containing nucleoside triphosphate hydrolases"/>
    <property type="match status" value="1"/>
</dbReference>
<keyword evidence="8" id="KW-0325">Glycoprotein</keyword>
<name>A0ABV1SJV6_9RHOB</name>
<evidence type="ECO:0000256" key="4">
    <source>
        <dbReference type="ARBA" id="ARBA00022968"/>
    </source>
</evidence>
<evidence type="ECO:0000256" key="8">
    <source>
        <dbReference type="ARBA" id="ARBA00023180"/>
    </source>
</evidence>
<evidence type="ECO:0000313" key="10">
    <source>
        <dbReference type="Proteomes" id="UP001438953"/>
    </source>
</evidence>
<reference evidence="9 10" key="1">
    <citation type="submission" date="2024-01" db="EMBL/GenBank/DDBJ databases">
        <authorList>
            <person name="Deng Y."/>
            <person name="Su J."/>
        </authorList>
    </citation>
    <scope>NUCLEOTIDE SEQUENCE [LARGE SCALE GENOMIC DNA]</scope>
    <source>
        <strain evidence="9 10">CPCC 100088</strain>
    </source>
</reference>